<feature type="transmembrane region" description="Helical" evidence="8">
    <location>
        <begin position="256"/>
        <end position="279"/>
    </location>
</feature>
<sequence>MLLFLVFIGTFFSILNSSMVNVALPTIMIEFAIDIRSSTWLYTGYMLPYAIAMSIFGSLGDIYSPKRIFMLGVFIFAMGSLSCSIAGSFWMLLASRTIQALGAAAIMTNSMVLVITPFEQNKRSAILGWWGMISSAGSLVGPTLGGFLTDHIGWHSIFYINLPFAAAILLLGGSYIPSIPKTSSTKIFDYQGSIYLTVSLVSLLLAIIVGSTNGWLTKTTVPLLGLFLLFACLLFRQESRSSQPLISLALLQNSSFAATVAVGFFQGAALFGSMLLIPMYLQHVHDFSPTYAGMLVLPLSISMMIMSPIMGKLAAPPNFKLLIVSGMAILAIGIWIFSRLSLQSPYWLLAAALVTTGIGLGVSSTPLTSNLINVVPQSHMGMASGLFNMIRYLGGVIGSTIFGAFIQQRVAAYIIPLTLSGYTAPLAEKMALGKAFPEVFLMGAFTAAIGMIAAFFTGIPKKIKSL</sequence>
<evidence type="ECO:0000259" key="9">
    <source>
        <dbReference type="PROSITE" id="PS50850"/>
    </source>
</evidence>
<feature type="domain" description="Major facilitator superfamily (MFS) profile" evidence="9">
    <location>
        <begin position="2"/>
        <end position="462"/>
    </location>
</feature>
<feature type="transmembrane region" description="Helical" evidence="8">
    <location>
        <begin position="346"/>
        <end position="372"/>
    </location>
</feature>
<evidence type="ECO:0000256" key="2">
    <source>
        <dbReference type="ARBA" id="ARBA00008537"/>
    </source>
</evidence>
<dbReference type="Gene3D" id="1.20.1250.20">
    <property type="entry name" value="MFS general substrate transporter like domains"/>
    <property type="match status" value="1"/>
</dbReference>
<dbReference type="NCBIfam" id="TIGR00711">
    <property type="entry name" value="efflux_EmrB"/>
    <property type="match status" value="1"/>
</dbReference>
<keyword evidence="3" id="KW-0813">Transport</keyword>
<dbReference type="CDD" id="cd17321">
    <property type="entry name" value="MFS_MMR_MDR_like"/>
    <property type="match status" value="1"/>
</dbReference>
<evidence type="ECO:0000256" key="6">
    <source>
        <dbReference type="ARBA" id="ARBA00022989"/>
    </source>
</evidence>
<feature type="transmembrane region" description="Helical" evidence="8">
    <location>
        <begin position="39"/>
        <end position="56"/>
    </location>
</feature>
<dbReference type="OrthoDB" id="102502at2"/>
<feature type="transmembrane region" description="Helical" evidence="8">
    <location>
        <begin position="321"/>
        <end position="340"/>
    </location>
</feature>
<dbReference type="InterPro" id="IPR020846">
    <property type="entry name" value="MFS_dom"/>
</dbReference>
<evidence type="ECO:0000256" key="7">
    <source>
        <dbReference type="ARBA" id="ARBA00023136"/>
    </source>
</evidence>
<evidence type="ECO:0000256" key="5">
    <source>
        <dbReference type="ARBA" id="ARBA00022692"/>
    </source>
</evidence>
<dbReference type="EMBL" id="FOTS01000024">
    <property type="protein sequence ID" value="SFL89447.1"/>
    <property type="molecule type" value="Genomic_DNA"/>
</dbReference>
<dbReference type="InterPro" id="IPR011701">
    <property type="entry name" value="MFS"/>
</dbReference>
<keyword evidence="11" id="KW-1185">Reference proteome</keyword>
<keyword evidence="7 8" id="KW-0472">Membrane</keyword>
<accession>A0A1I4LFR6</accession>
<proteinExistence type="inferred from homology"/>
<dbReference type="Gene3D" id="1.20.1720.10">
    <property type="entry name" value="Multidrug resistance protein D"/>
    <property type="match status" value="1"/>
</dbReference>
<evidence type="ECO:0000256" key="8">
    <source>
        <dbReference type="SAM" id="Phobius"/>
    </source>
</evidence>
<evidence type="ECO:0000313" key="11">
    <source>
        <dbReference type="Proteomes" id="UP000199520"/>
    </source>
</evidence>
<feature type="transmembrane region" description="Helical" evidence="8">
    <location>
        <begin position="98"/>
        <end position="115"/>
    </location>
</feature>
<keyword evidence="4" id="KW-1003">Cell membrane</keyword>
<comment type="similarity">
    <text evidence="2">Belongs to the major facilitator superfamily. EmrB family.</text>
</comment>
<reference evidence="11" key="1">
    <citation type="submission" date="2016-10" db="EMBL/GenBank/DDBJ databases">
        <authorList>
            <person name="Varghese N."/>
            <person name="Submissions S."/>
        </authorList>
    </citation>
    <scope>NUCLEOTIDE SEQUENCE [LARGE SCALE GENOMIC DNA]</scope>
    <source>
        <strain evidence="11">DSM 13327</strain>
    </source>
</reference>
<comment type="subcellular location">
    <subcellularLocation>
        <location evidence="1">Cell membrane</location>
        <topology evidence="1">Multi-pass membrane protein</topology>
    </subcellularLocation>
</comment>
<dbReference type="GO" id="GO:0005886">
    <property type="term" value="C:plasma membrane"/>
    <property type="evidence" value="ECO:0007669"/>
    <property type="project" value="UniProtKB-SubCell"/>
</dbReference>
<keyword evidence="6 8" id="KW-1133">Transmembrane helix</keyword>
<protein>
    <submittedName>
        <fullName evidence="10">Drug resistance transporter, EmrB/QacA subfamily</fullName>
    </submittedName>
</protein>
<dbReference type="PROSITE" id="PS50850">
    <property type="entry name" value="MFS"/>
    <property type="match status" value="1"/>
</dbReference>
<dbReference type="PANTHER" id="PTHR42718">
    <property type="entry name" value="MAJOR FACILITATOR SUPERFAMILY MULTIDRUG TRANSPORTER MFSC"/>
    <property type="match status" value="1"/>
</dbReference>
<feature type="transmembrane region" description="Helical" evidence="8">
    <location>
        <begin position="127"/>
        <end position="148"/>
    </location>
</feature>
<feature type="transmembrane region" description="Helical" evidence="8">
    <location>
        <begin position="68"/>
        <end position="92"/>
    </location>
</feature>
<dbReference type="PANTHER" id="PTHR42718:SF9">
    <property type="entry name" value="MAJOR FACILITATOR SUPERFAMILY MULTIDRUG TRANSPORTER MFSC"/>
    <property type="match status" value="1"/>
</dbReference>
<dbReference type="InterPro" id="IPR036259">
    <property type="entry name" value="MFS_trans_sf"/>
</dbReference>
<feature type="transmembrane region" description="Helical" evidence="8">
    <location>
        <begin position="392"/>
        <end position="419"/>
    </location>
</feature>
<dbReference type="Proteomes" id="UP000199520">
    <property type="component" value="Unassembled WGS sequence"/>
</dbReference>
<dbReference type="SUPFAM" id="SSF103473">
    <property type="entry name" value="MFS general substrate transporter"/>
    <property type="match status" value="1"/>
</dbReference>
<organism evidence="10 11">
    <name type="scientific">Pelosinus propionicus DSM 13327</name>
    <dbReference type="NCBI Taxonomy" id="1123291"/>
    <lineage>
        <taxon>Bacteria</taxon>
        <taxon>Bacillati</taxon>
        <taxon>Bacillota</taxon>
        <taxon>Negativicutes</taxon>
        <taxon>Selenomonadales</taxon>
        <taxon>Sporomusaceae</taxon>
        <taxon>Pelosinus</taxon>
    </lineage>
</organism>
<evidence type="ECO:0000256" key="1">
    <source>
        <dbReference type="ARBA" id="ARBA00004651"/>
    </source>
</evidence>
<dbReference type="AlphaFoldDB" id="A0A1I4LFR6"/>
<dbReference type="STRING" id="1123291.SAMN04490355_102432"/>
<feature type="transmembrane region" description="Helical" evidence="8">
    <location>
        <begin position="291"/>
        <end position="309"/>
    </location>
</feature>
<keyword evidence="5 8" id="KW-0812">Transmembrane</keyword>
<name>A0A1I4LFR6_9FIRM</name>
<feature type="transmembrane region" description="Helical" evidence="8">
    <location>
        <begin position="439"/>
        <end position="459"/>
    </location>
</feature>
<evidence type="ECO:0000313" key="10">
    <source>
        <dbReference type="EMBL" id="SFL89447.1"/>
    </source>
</evidence>
<evidence type="ECO:0000256" key="3">
    <source>
        <dbReference type="ARBA" id="ARBA00022448"/>
    </source>
</evidence>
<dbReference type="Pfam" id="PF07690">
    <property type="entry name" value="MFS_1"/>
    <property type="match status" value="1"/>
</dbReference>
<feature type="transmembrane region" description="Helical" evidence="8">
    <location>
        <begin position="215"/>
        <end position="235"/>
    </location>
</feature>
<gene>
    <name evidence="10" type="ORF">SAMN04490355_102432</name>
</gene>
<dbReference type="PRINTS" id="PR01036">
    <property type="entry name" value="TCRTETB"/>
</dbReference>
<feature type="transmembrane region" description="Helical" evidence="8">
    <location>
        <begin position="188"/>
        <end position="209"/>
    </location>
</feature>
<dbReference type="InterPro" id="IPR004638">
    <property type="entry name" value="EmrB-like"/>
</dbReference>
<dbReference type="GO" id="GO:0022857">
    <property type="term" value="F:transmembrane transporter activity"/>
    <property type="evidence" value="ECO:0007669"/>
    <property type="project" value="InterPro"/>
</dbReference>
<feature type="transmembrane region" description="Helical" evidence="8">
    <location>
        <begin position="154"/>
        <end position="176"/>
    </location>
</feature>
<evidence type="ECO:0000256" key="4">
    <source>
        <dbReference type="ARBA" id="ARBA00022475"/>
    </source>
</evidence>